<dbReference type="InterPro" id="IPR015797">
    <property type="entry name" value="NUDIX_hydrolase-like_dom_sf"/>
</dbReference>
<name>A0ABU0XAZ5_9MICO</name>
<evidence type="ECO:0000256" key="5">
    <source>
        <dbReference type="ARBA" id="ARBA00022842"/>
    </source>
</evidence>
<dbReference type="PROSITE" id="PS51462">
    <property type="entry name" value="NUDIX"/>
    <property type="match status" value="1"/>
</dbReference>
<comment type="cofactor">
    <cofactor evidence="2">
        <name>Mg(2+)</name>
        <dbReference type="ChEBI" id="CHEBI:18420"/>
    </cofactor>
</comment>
<evidence type="ECO:0000256" key="2">
    <source>
        <dbReference type="ARBA" id="ARBA00001946"/>
    </source>
</evidence>
<dbReference type="EMBL" id="JAVFCB010000001">
    <property type="protein sequence ID" value="MDQ4212303.1"/>
    <property type="molecule type" value="Genomic_DNA"/>
</dbReference>
<comment type="caution">
    <text evidence="8">The sequence shown here is derived from an EMBL/GenBank/DDBJ whole genome shotgun (WGS) entry which is preliminary data.</text>
</comment>
<dbReference type="Gene3D" id="3.90.79.10">
    <property type="entry name" value="Nucleoside Triphosphate Pyrophosphohydrolase"/>
    <property type="match status" value="2"/>
</dbReference>
<dbReference type="CDD" id="cd18870">
    <property type="entry name" value="NUDIX_AcylCoAdiphos_Nudt19"/>
    <property type="match status" value="1"/>
</dbReference>
<keyword evidence="3" id="KW-0479">Metal-binding</keyword>
<evidence type="ECO:0000313" key="9">
    <source>
        <dbReference type="Proteomes" id="UP001230289"/>
    </source>
</evidence>
<evidence type="ECO:0000256" key="4">
    <source>
        <dbReference type="ARBA" id="ARBA00022801"/>
    </source>
</evidence>
<evidence type="ECO:0000256" key="3">
    <source>
        <dbReference type="ARBA" id="ARBA00022723"/>
    </source>
</evidence>
<keyword evidence="5" id="KW-0460">Magnesium</keyword>
<dbReference type="RefSeq" id="WP_308487245.1">
    <property type="nucleotide sequence ID" value="NZ_JAVFCB010000001.1"/>
</dbReference>
<evidence type="ECO:0000259" key="7">
    <source>
        <dbReference type="PROSITE" id="PS51462"/>
    </source>
</evidence>
<accession>A0ABU0XAZ5</accession>
<sequence length="215" mass="23231">MISAEDDDLPVAGTAVILRDGDDGVEVLLLRRPDHGSFAGAWVFPGGALEPADRIEGAGEVEDACRAAVRETAEEVDLELERLAPLSCWVPPAGVPKRIRTWFFLAEDPGGEIAAAPGEVAETRWMSPSAALEAHGRGEIELWPPTWRTLHGLLDVRDVEQALTTAGEPPEFRTRRVPTAGGAIFHWDGDELAGAPAGARDRIVAEGLPWRYERS</sequence>
<evidence type="ECO:0000313" key="8">
    <source>
        <dbReference type="EMBL" id="MDQ4212303.1"/>
    </source>
</evidence>
<feature type="domain" description="Nudix hydrolase" evidence="7">
    <location>
        <begin position="9"/>
        <end position="155"/>
    </location>
</feature>
<evidence type="ECO:0000256" key="1">
    <source>
        <dbReference type="ARBA" id="ARBA00001936"/>
    </source>
</evidence>
<keyword evidence="9" id="KW-1185">Reference proteome</keyword>
<dbReference type="PANTHER" id="PTHR12318:SF0">
    <property type="entry name" value="ACYL-COENZYME A DIPHOSPHATASE NUDT19"/>
    <property type="match status" value="1"/>
</dbReference>
<dbReference type="PANTHER" id="PTHR12318">
    <property type="entry name" value="TESTOSTERONE-REGULATED PROTEIN RP2"/>
    <property type="match status" value="1"/>
</dbReference>
<dbReference type="Proteomes" id="UP001230289">
    <property type="component" value="Unassembled WGS sequence"/>
</dbReference>
<evidence type="ECO:0000256" key="6">
    <source>
        <dbReference type="ARBA" id="ARBA00023211"/>
    </source>
</evidence>
<dbReference type="SUPFAM" id="SSF55811">
    <property type="entry name" value="Nudix"/>
    <property type="match status" value="1"/>
</dbReference>
<dbReference type="InterPro" id="IPR000086">
    <property type="entry name" value="NUDIX_hydrolase_dom"/>
</dbReference>
<keyword evidence="6" id="KW-0464">Manganese</keyword>
<protein>
    <submittedName>
        <fullName evidence="8">NUDIX domain-containing protein</fullName>
    </submittedName>
</protein>
<dbReference type="InterPro" id="IPR039121">
    <property type="entry name" value="NUDT19"/>
</dbReference>
<gene>
    <name evidence="8" type="ORF">RBR11_00050</name>
</gene>
<proteinExistence type="predicted"/>
<comment type="cofactor">
    <cofactor evidence="1">
        <name>Mn(2+)</name>
        <dbReference type="ChEBI" id="CHEBI:29035"/>
    </cofactor>
</comment>
<reference evidence="8 9" key="1">
    <citation type="submission" date="2023-08" db="EMBL/GenBank/DDBJ databases">
        <title>Microbacterium sp. nov., isolated from a waste landfill.</title>
        <authorList>
            <person name="Wen W."/>
        </authorList>
    </citation>
    <scope>NUCLEOTIDE SEQUENCE [LARGE SCALE GENOMIC DNA]</scope>
    <source>
        <strain evidence="8 9">ASV81</strain>
    </source>
</reference>
<dbReference type="Pfam" id="PF00293">
    <property type="entry name" value="NUDIX"/>
    <property type="match status" value="1"/>
</dbReference>
<organism evidence="8 9">
    <name type="scientific">Microbacterium capsulatum</name>
    <dbReference type="NCBI Taxonomy" id="3041921"/>
    <lineage>
        <taxon>Bacteria</taxon>
        <taxon>Bacillati</taxon>
        <taxon>Actinomycetota</taxon>
        <taxon>Actinomycetes</taxon>
        <taxon>Micrococcales</taxon>
        <taxon>Microbacteriaceae</taxon>
        <taxon>Microbacterium</taxon>
    </lineage>
</organism>
<keyword evidence="4" id="KW-0378">Hydrolase</keyword>